<name>A0A0E3W3V9_9FIRM</name>
<dbReference type="Pfam" id="PF03435">
    <property type="entry name" value="Sacchrp_dh_NADP"/>
    <property type="match status" value="1"/>
</dbReference>
<dbReference type="OrthoDB" id="9769367at2"/>
<dbReference type="EMBL" id="CGIH01000051">
    <property type="protein sequence ID" value="CFY08502.1"/>
    <property type="molecule type" value="Genomic_DNA"/>
</dbReference>
<keyword evidence="4" id="KW-1185">Reference proteome</keyword>
<dbReference type="InterPro" id="IPR036291">
    <property type="entry name" value="NAD(P)-bd_dom_sf"/>
</dbReference>
<sequence length="413" mass="44373">MRILAIGGAGEMGSVAVEHLAGQPECQEIIIADYNYQAAVELKERLANPKVSALQLDVMDKPALVAAVKKATVVMNFAGPFYKLGHYVVEAAIECGVNYVDVCDDYDATEKLLEYDEAAQKAGVTILIGMGASPGISNMFARIGADWLDQVEEIHTCWATGDTDTGEDAKEGAAVLYHLLHAIGGTVPSYQNYEWCQIKPMVEAGALTATFPEPLGEVTFHDIGHPEPITIPRFIKGAKTVTNKGCVLSYSRLVRNLVDLELWREEPITVGGQLISPANFTVAYLLQNPQVMQSGDPIGVGGLYISVKGKKNGETRQYELMRMSSESMGEATGLPAAAAAILLGSGQIKQTGVIAPECIDPVLMIRQLAKRAEPEGQYNSGLIIRLIEADGKVSIISPGRPMAELLDVISARN</sequence>
<dbReference type="InterPro" id="IPR005097">
    <property type="entry name" value="Sacchrp_dh_NADP-bd"/>
</dbReference>
<dbReference type="RefSeq" id="WP_046499967.1">
    <property type="nucleotide sequence ID" value="NZ_CGIH01000051.1"/>
</dbReference>
<accession>A0A0E3W3V9</accession>
<evidence type="ECO:0000259" key="1">
    <source>
        <dbReference type="Pfam" id="PF03435"/>
    </source>
</evidence>
<dbReference type="STRING" id="690567.2686"/>
<feature type="domain" description="Saccharopine dehydrogenase-like C-terminal" evidence="2">
    <location>
        <begin position="221"/>
        <end position="367"/>
    </location>
</feature>
<protein>
    <submittedName>
        <fullName evidence="3">Saccharopine dehydrogenase / Homospermidine synthase</fullName>
    </submittedName>
</protein>
<dbReference type="Proteomes" id="UP000045545">
    <property type="component" value="Unassembled WGS sequence"/>
</dbReference>
<dbReference type="InterPro" id="IPR032095">
    <property type="entry name" value="Sacchrp_dh-like_C"/>
</dbReference>
<dbReference type="PANTHER" id="PTHR43796:SF2">
    <property type="entry name" value="CARBOXYNORSPERMIDINE SYNTHASE"/>
    <property type="match status" value="1"/>
</dbReference>
<dbReference type="AlphaFoldDB" id="A0A0E3W3V9"/>
<dbReference type="PANTHER" id="PTHR43796">
    <property type="entry name" value="CARBOXYNORSPERMIDINE SYNTHASE"/>
    <property type="match status" value="1"/>
</dbReference>
<dbReference type="SUPFAM" id="SSF51735">
    <property type="entry name" value="NAD(P)-binding Rossmann-fold domains"/>
    <property type="match status" value="1"/>
</dbReference>
<evidence type="ECO:0000259" key="2">
    <source>
        <dbReference type="Pfam" id="PF16653"/>
    </source>
</evidence>
<proteinExistence type="predicted"/>
<feature type="domain" description="Saccharopine dehydrogenase NADP binding" evidence="1">
    <location>
        <begin position="3"/>
        <end position="127"/>
    </location>
</feature>
<reference evidence="3 4" key="1">
    <citation type="submission" date="2015-03" db="EMBL/GenBank/DDBJ databases">
        <authorList>
            <person name="Murphy D."/>
        </authorList>
    </citation>
    <scope>NUCLEOTIDE SEQUENCE [LARGE SCALE GENOMIC DNA]</scope>
    <source>
        <strain evidence="3 4">OL-4</strain>
    </source>
</reference>
<organism evidence="3 4">
    <name type="scientific">Syntrophomonas zehnderi OL-4</name>
    <dbReference type="NCBI Taxonomy" id="690567"/>
    <lineage>
        <taxon>Bacteria</taxon>
        <taxon>Bacillati</taxon>
        <taxon>Bacillota</taxon>
        <taxon>Clostridia</taxon>
        <taxon>Eubacteriales</taxon>
        <taxon>Syntrophomonadaceae</taxon>
        <taxon>Syntrophomonas</taxon>
    </lineage>
</organism>
<dbReference type="Gene3D" id="3.40.50.720">
    <property type="entry name" value="NAD(P)-binding Rossmann-like Domain"/>
    <property type="match status" value="1"/>
</dbReference>
<gene>
    <name evidence="3" type="ORF">2686</name>
</gene>
<evidence type="ECO:0000313" key="3">
    <source>
        <dbReference type="EMBL" id="CFY08502.1"/>
    </source>
</evidence>
<dbReference type="Gene3D" id="3.30.360.10">
    <property type="entry name" value="Dihydrodipicolinate Reductase, domain 2"/>
    <property type="match status" value="1"/>
</dbReference>
<dbReference type="Pfam" id="PF16653">
    <property type="entry name" value="Sacchrp_dh_C"/>
    <property type="match status" value="1"/>
</dbReference>
<evidence type="ECO:0000313" key="4">
    <source>
        <dbReference type="Proteomes" id="UP000045545"/>
    </source>
</evidence>